<protein>
    <submittedName>
        <fullName evidence="1">Uncharacterized protein</fullName>
    </submittedName>
</protein>
<proteinExistence type="predicted"/>
<reference evidence="2" key="1">
    <citation type="submission" date="2019-03" db="EMBL/GenBank/DDBJ databases">
        <title>Weissella sp. 26KH-42 Genome sequencing.</title>
        <authorList>
            <person name="Heo J."/>
            <person name="Kim S.-J."/>
            <person name="Kim J.-S."/>
            <person name="Hong S.-B."/>
            <person name="Kwon S.-W."/>
        </authorList>
    </citation>
    <scope>NUCLEOTIDE SEQUENCE [LARGE SCALE GENOMIC DNA]</scope>
    <source>
        <strain evidence="2">26KH-42</strain>
    </source>
</reference>
<keyword evidence="2" id="KW-1185">Reference proteome</keyword>
<dbReference type="EMBL" id="CP037940">
    <property type="protein sequence ID" value="QBO35139.1"/>
    <property type="molecule type" value="Genomic_DNA"/>
</dbReference>
<evidence type="ECO:0000313" key="1">
    <source>
        <dbReference type="EMBL" id="QBO35139.1"/>
    </source>
</evidence>
<sequence length="169" mass="19186">MENRMIYTEKEVKAMRMGLSELTHYRDDVIIDELWGGFQDIKTRELYISFDAFGAPDVVLGDVIKVFSSFLQITGITTKEDYLMVSTVKTTEPVQNSIAALLTRLDRQVGDVETQQPLLRQMYTLLVDLMTAGEALKPGELAIYNEVLANYAEIQVTVSALVYKYLMNE</sequence>
<evidence type="ECO:0000313" key="2">
    <source>
        <dbReference type="Proteomes" id="UP000292886"/>
    </source>
</evidence>
<name>A0A4P6YR75_9LACO</name>
<dbReference type="Proteomes" id="UP000292886">
    <property type="component" value="Chromosome"/>
</dbReference>
<organism evidence="1 2">
    <name type="scientific">Periweissella cryptocerci</name>
    <dbReference type="NCBI Taxonomy" id="2506420"/>
    <lineage>
        <taxon>Bacteria</taxon>
        <taxon>Bacillati</taxon>
        <taxon>Bacillota</taxon>
        <taxon>Bacilli</taxon>
        <taxon>Lactobacillales</taxon>
        <taxon>Lactobacillaceae</taxon>
        <taxon>Periweissella</taxon>
    </lineage>
</organism>
<dbReference type="AlphaFoldDB" id="A0A4P6YR75"/>
<gene>
    <name evidence="1" type="ORF">EQG49_01055</name>
</gene>
<accession>A0A4P6YR75</accession>
<dbReference type="KEGG" id="wei:EQG49_01055"/>